<evidence type="ECO:0000313" key="2">
    <source>
        <dbReference type="Proteomes" id="UP001189429"/>
    </source>
</evidence>
<sequence length="638" mass="69645">VTTNVSKSRVQQDMAVKFRRHMDHAFRGLARKVMGLAGVGALSHFLSTVEGRAAKDDAEKSHGGIGNGAIVIGRLIGKPGAAKHWIDRAPLANALLDGEMKRGLYQLKIIKNAKDSGPLQRDNARQHMKMIEMCRELWPRNLQRLTRERKTISIDALNAREIEWPSFTQIYLLNFEVQELWAEIRKTPGRGHALETLCDVLTVGGDVGSWPKKPNMAIQEIRASTQTDTQRASYFLTEVWLNNTVNWLQEGEEAETAVFYVAAECPAYLALPEETETSEIAPACARALNDCERLFNVISLPGLHKFPRATPRGHFFPDVSKCRLAVGGVDAATKSECDEREIGNDHVQGLSNDILNAFMKHAEALPQSGLGDETGESNPNALVQKYLEQAQLLSRAMPLEDKATTARGATPTAKAALMAEASAKQASASIEMFRGEACSPEDARNSLRKTAKAAADGEGVNAAISKEAVGIIETIITKPFDSILVDAKNLTALAKEAKDRVDASSSAWATGADALVGQCDFEAKMVTLGRALEQFGRVTESDFDGTMLKDLHASAVQWAETHLAQRSALTSRHLEIMSGNVEQLDRAMPAFSRSGDAEKFMHGVDSAIDFDTIFKAFCSAILGYDFKDMDKAIACVVK</sequence>
<accession>A0ABN9QLE1</accession>
<name>A0ABN9QLE1_9DINO</name>
<organism evidence="1 2">
    <name type="scientific">Prorocentrum cordatum</name>
    <dbReference type="NCBI Taxonomy" id="2364126"/>
    <lineage>
        <taxon>Eukaryota</taxon>
        <taxon>Sar</taxon>
        <taxon>Alveolata</taxon>
        <taxon>Dinophyceae</taxon>
        <taxon>Prorocentrales</taxon>
        <taxon>Prorocentraceae</taxon>
        <taxon>Prorocentrum</taxon>
    </lineage>
</organism>
<feature type="non-terminal residue" evidence="1">
    <location>
        <position position="1"/>
    </location>
</feature>
<evidence type="ECO:0000313" key="1">
    <source>
        <dbReference type="EMBL" id="CAK0805735.1"/>
    </source>
</evidence>
<gene>
    <name evidence="1" type="ORF">PCOR1329_LOCUS12178</name>
</gene>
<feature type="non-terminal residue" evidence="1">
    <location>
        <position position="638"/>
    </location>
</feature>
<dbReference type="EMBL" id="CAUYUJ010003543">
    <property type="protein sequence ID" value="CAK0805735.1"/>
    <property type="molecule type" value="Genomic_DNA"/>
</dbReference>
<keyword evidence="2" id="KW-1185">Reference proteome</keyword>
<proteinExistence type="predicted"/>
<dbReference type="Proteomes" id="UP001189429">
    <property type="component" value="Unassembled WGS sequence"/>
</dbReference>
<protein>
    <submittedName>
        <fullName evidence="1">Uncharacterized protein</fullName>
    </submittedName>
</protein>
<comment type="caution">
    <text evidence="1">The sequence shown here is derived from an EMBL/GenBank/DDBJ whole genome shotgun (WGS) entry which is preliminary data.</text>
</comment>
<reference evidence="1" key="1">
    <citation type="submission" date="2023-10" db="EMBL/GenBank/DDBJ databases">
        <authorList>
            <person name="Chen Y."/>
            <person name="Shah S."/>
            <person name="Dougan E. K."/>
            <person name="Thang M."/>
            <person name="Chan C."/>
        </authorList>
    </citation>
    <scope>NUCLEOTIDE SEQUENCE [LARGE SCALE GENOMIC DNA]</scope>
</reference>